<organism evidence="1">
    <name type="scientific">Oikopleura dioica</name>
    <name type="common">Tunicate</name>
    <dbReference type="NCBI Taxonomy" id="34765"/>
    <lineage>
        <taxon>Eukaryota</taxon>
        <taxon>Metazoa</taxon>
        <taxon>Chordata</taxon>
        <taxon>Tunicata</taxon>
        <taxon>Appendicularia</taxon>
        <taxon>Copelata</taxon>
        <taxon>Oikopleuridae</taxon>
        <taxon>Oikopleura</taxon>
    </lineage>
</organism>
<reference evidence="1" key="1">
    <citation type="journal article" date="2010" name="Science">
        <title>Plasticity of animal genome architecture unmasked by rapid evolution of a pelagic tunicate.</title>
        <authorList>
            <person name="Denoeud F."/>
            <person name="Henriet S."/>
            <person name="Mungpakdee S."/>
            <person name="Aury J.M."/>
            <person name="Da Silva C."/>
            <person name="Brinkmann H."/>
            <person name="Mikhaleva J."/>
            <person name="Olsen L.C."/>
            <person name="Jubin C."/>
            <person name="Canestro C."/>
            <person name="Bouquet J.M."/>
            <person name="Danks G."/>
            <person name="Poulain J."/>
            <person name="Campsteijn C."/>
            <person name="Adamski M."/>
            <person name="Cross I."/>
            <person name="Yadetie F."/>
            <person name="Muffato M."/>
            <person name="Louis A."/>
            <person name="Butcher S."/>
            <person name="Tsagkogeorga G."/>
            <person name="Konrad A."/>
            <person name="Singh S."/>
            <person name="Jensen M.F."/>
            <person name="Cong E.H."/>
            <person name="Eikeseth-Otteraa H."/>
            <person name="Noel B."/>
            <person name="Anthouard V."/>
            <person name="Porcel B.M."/>
            <person name="Kachouri-Lafond R."/>
            <person name="Nishino A."/>
            <person name="Ugolini M."/>
            <person name="Chourrout P."/>
            <person name="Nishida H."/>
            <person name="Aasland R."/>
            <person name="Huzurbazar S."/>
            <person name="Westhof E."/>
            <person name="Delsuc F."/>
            <person name="Lehrach H."/>
            <person name="Reinhardt R."/>
            <person name="Weissenbach J."/>
            <person name="Roy S.W."/>
            <person name="Artiguenave F."/>
            <person name="Postlethwait J.H."/>
            <person name="Manak J.R."/>
            <person name="Thompson E.M."/>
            <person name="Jaillon O."/>
            <person name="Du Pasquier L."/>
            <person name="Boudinot P."/>
            <person name="Liberles D.A."/>
            <person name="Volff J.N."/>
            <person name="Philippe H."/>
            <person name="Lenhard B."/>
            <person name="Roest Crollius H."/>
            <person name="Wincker P."/>
            <person name="Chourrout D."/>
        </authorList>
    </citation>
    <scope>NUCLEOTIDE SEQUENCE [LARGE SCALE GENOMIC DNA]</scope>
</reference>
<dbReference type="EMBL" id="FN658235">
    <property type="protein sequence ID" value="CBY43442.1"/>
    <property type="molecule type" value="Genomic_DNA"/>
</dbReference>
<gene>
    <name evidence="1" type="ORF">GSOID_T00028041001</name>
</gene>
<name>E4Z6W4_OIKDI</name>
<accession>E4Z6W4</accession>
<evidence type="ECO:0000313" key="1">
    <source>
        <dbReference type="EMBL" id="CBY43442.1"/>
    </source>
</evidence>
<dbReference type="Proteomes" id="UP000011014">
    <property type="component" value="Unassembled WGS sequence"/>
</dbReference>
<proteinExistence type="predicted"/>
<protein>
    <submittedName>
        <fullName evidence="1">Uncharacterized protein</fullName>
    </submittedName>
</protein>
<sequence length="96" mass="11773">MERIFHPITLTHEFDSETVRELLNGELVTMALTRSQKAKLKKIAEYREKEEDREQAKFWAEILERARKDKRERLRQKKNKKIQKEIKNEIKEEYVE</sequence>
<dbReference type="AlphaFoldDB" id="E4Z6W4"/>